<sequence length="160" mass="17766">MTLLVLDGESINLKNCRVNPSFEIKEKDMSGFSSSTSNAEQGEKGAELAISGLIDFRDITKLSRLYELARMKKADGTRKVFVIGSDVAKGLKIRQVRFAGRVQAVEQDGLLAWQVSFQLREHLSVAEQQAEKNNKKRTVDGETPAINADTLNKQIEAQLQ</sequence>
<dbReference type="InterPro" id="IPR057869">
    <property type="entry name" value="HP1_YO34"/>
</dbReference>
<name>A0ABX3AXG5_ALILO</name>
<protein>
    <submittedName>
        <fullName evidence="1">DNA-binding protein</fullName>
    </submittedName>
</protein>
<accession>A0ABX3AXG5</accession>
<dbReference type="Proteomes" id="UP000095059">
    <property type="component" value="Unassembled WGS sequence"/>
</dbReference>
<dbReference type="GO" id="GO:0003677">
    <property type="term" value="F:DNA binding"/>
    <property type="evidence" value="ECO:0007669"/>
    <property type="project" value="UniProtKB-KW"/>
</dbReference>
<keyword evidence="1" id="KW-0238">DNA-binding</keyword>
<dbReference type="Pfam" id="PF25759">
    <property type="entry name" value="HP1_ORF34"/>
    <property type="match status" value="1"/>
</dbReference>
<proteinExistence type="predicted"/>
<evidence type="ECO:0000313" key="2">
    <source>
        <dbReference type="Proteomes" id="UP000095059"/>
    </source>
</evidence>
<gene>
    <name evidence="1" type="ORF">A1Q5_08510</name>
</gene>
<comment type="caution">
    <text evidence="1">The sequence shown here is derived from an EMBL/GenBank/DDBJ whole genome shotgun (WGS) entry which is preliminary data.</text>
</comment>
<keyword evidence="2" id="KW-1185">Reference proteome</keyword>
<reference evidence="1 2" key="1">
    <citation type="journal article" date="2012" name="Science">
        <title>Ecological populations of bacteria act as socially cohesive units of antibiotic production and resistance.</title>
        <authorList>
            <person name="Cordero O.X."/>
            <person name="Wildschutte H."/>
            <person name="Kirkup B."/>
            <person name="Proehl S."/>
            <person name="Ngo L."/>
            <person name="Hussain F."/>
            <person name="Le Roux F."/>
            <person name="Mincer T."/>
            <person name="Polz M.F."/>
        </authorList>
    </citation>
    <scope>NUCLEOTIDE SEQUENCE [LARGE SCALE GENOMIC DNA]</scope>
    <source>
        <strain evidence="1 2">5S-186</strain>
    </source>
</reference>
<organism evidence="1 2">
    <name type="scientific">Aliivibrio logei 5S-186</name>
    <dbReference type="NCBI Taxonomy" id="626086"/>
    <lineage>
        <taxon>Bacteria</taxon>
        <taxon>Pseudomonadati</taxon>
        <taxon>Pseudomonadota</taxon>
        <taxon>Gammaproteobacteria</taxon>
        <taxon>Vibrionales</taxon>
        <taxon>Vibrionaceae</taxon>
        <taxon>Aliivibrio</taxon>
    </lineage>
</organism>
<evidence type="ECO:0000313" key="1">
    <source>
        <dbReference type="EMBL" id="OEF12748.1"/>
    </source>
</evidence>
<dbReference type="RefSeq" id="WP_017020802.1">
    <property type="nucleotide sequence ID" value="NZ_AJYJ02000091.1"/>
</dbReference>
<dbReference type="EMBL" id="AJYJ02000091">
    <property type="protein sequence ID" value="OEF12748.1"/>
    <property type="molecule type" value="Genomic_DNA"/>
</dbReference>